<keyword evidence="2" id="KW-1185">Reference proteome</keyword>
<protein>
    <recommendedName>
        <fullName evidence="3">DUF3137 domain-containing protein</fullName>
    </recommendedName>
</protein>
<reference evidence="1" key="1">
    <citation type="submission" date="2021-06" db="EMBL/GenBank/DDBJ databases">
        <title>Direct submission.</title>
        <authorList>
            <person name="Lee C.-S."/>
            <person name="Jin L."/>
        </authorList>
    </citation>
    <scope>NUCLEOTIDE SEQUENCE</scope>
    <source>
        <strain evidence="1">Con5</strain>
    </source>
</reference>
<dbReference type="RefSeq" id="WP_215503164.1">
    <property type="nucleotide sequence ID" value="NZ_CP076361.1"/>
</dbReference>
<sequence>MGLAALVVALGGGLVWLALRLRVASAARWAARAAYLDHVAPGLADLRRAVAPTGFARLSGRVAGVTLDLQAVPDTLTYRKLPALWLLVTLPGPLPVQRTLDLMIRPMGVEPFSNFDTLPHQIALPPGFPADAALRSDGPLDLAGADLLRRHLGLFRDARVKELVLSPKGLRITWLADEADRSRYLIFREAELGQQPLPPEALAPLLARALAIRRDILGADQGAGLQSCA</sequence>
<name>A0A975P8J6_9RHOB</name>
<gene>
    <name evidence="1" type="ORF">KM031_03430</name>
</gene>
<evidence type="ECO:0000313" key="2">
    <source>
        <dbReference type="Proteomes" id="UP000679352"/>
    </source>
</evidence>
<evidence type="ECO:0008006" key="3">
    <source>
        <dbReference type="Google" id="ProtNLM"/>
    </source>
</evidence>
<dbReference type="Proteomes" id="UP000679352">
    <property type="component" value="Chromosome"/>
</dbReference>
<dbReference type="EMBL" id="CP076361">
    <property type="protein sequence ID" value="QWK90973.1"/>
    <property type="molecule type" value="Genomic_DNA"/>
</dbReference>
<proteinExistence type="predicted"/>
<accession>A0A975P8J6</accession>
<evidence type="ECO:0000313" key="1">
    <source>
        <dbReference type="EMBL" id="QWK90973.1"/>
    </source>
</evidence>
<dbReference type="AlphaFoldDB" id="A0A975P8J6"/>
<dbReference type="KEGG" id="gfu:KM031_03430"/>
<organism evidence="1 2">
    <name type="scientific">Gemmobacter fulvus</name>
    <dbReference type="NCBI Taxonomy" id="2840474"/>
    <lineage>
        <taxon>Bacteria</taxon>
        <taxon>Pseudomonadati</taxon>
        <taxon>Pseudomonadota</taxon>
        <taxon>Alphaproteobacteria</taxon>
        <taxon>Rhodobacterales</taxon>
        <taxon>Paracoccaceae</taxon>
        <taxon>Gemmobacter</taxon>
    </lineage>
</organism>